<organism evidence="5 6">
    <name type="scientific">Arxiozyma heterogenica</name>
    <dbReference type="NCBI Taxonomy" id="278026"/>
    <lineage>
        <taxon>Eukaryota</taxon>
        <taxon>Fungi</taxon>
        <taxon>Dikarya</taxon>
        <taxon>Ascomycota</taxon>
        <taxon>Saccharomycotina</taxon>
        <taxon>Saccharomycetes</taxon>
        <taxon>Saccharomycetales</taxon>
        <taxon>Saccharomycetaceae</taxon>
        <taxon>Arxiozyma</taxon>
    </lineage>
</organism>
<evidence type="ECO:0000256" key="1">
    <source>
        <dbReference type="ARBA" id="ARBA00004123"/>
    </source>
</evidence>
<dbReference type="GO" id="GO:0005634">
    <property type="term" value="C:nucleus"/>
    <property type="evidence" value="ECO:0007669"/>
    <property type="project" value="UniProtKB-SubCell"/>
</dbReference>
<feature type="compositionally biased region" description="Polar residues" evidence="3">
    <location>
        <begin position="39"/>
        <end position="52"/>
    </location>
</feature>
<evidence type="ECO:0000313" key="6">
    <source>
        <dbReference type="Proteomes" id="UP001306508"/>
    </source>
</evidence>
<evidence type="ECO:0000256" key="2">
    <source>
        <dbReference type="ARBA" id="ARBA00023242"/>
    </source>
</evidence>
<proteinExistence type="predicted"/>
<reference evidence="6" key="1">
    <citation type="submission" date="2023-07" db="EMBL/GenBank/DDBJ databases">
        <title>A draft genome of Kazachstania heterogenica Y-27499.</title>
        <authorList>
            <person name="Donic C."/>
            <person name="Kralova J.S."/>
            <person name="Fidel L."/>
            <person name="Ben-Dor S."/>
            <person name="Jung S."/>
        </authorList>
    </citation>
    <scope>NUCLEOTIDE SEQUENCE [LARGE SCALE GENOMIC DNA]</scope>
    <source>
        <strain evidence="6">Y27499</strain>
    </source>
</reference>
<keyword evidence="2" id="KW-0539">Nucleus</keyword>
<feature type="compositionally biased region" description="Polar residues" evidence="3">
    <location>
        <begin position="1"/>
        <end position="12"/>
    </location>
</feature>
<evidence type="ECO:0000259" key="4">
    <source>
        <dbReference type="Pfam" id="PF10187"/>
    </source>
</evidence>
<feature type="compositionally biased region" description="Basic and acidic residues" evidence="3">
    <location>
        <begin position="75"/>
        <end position="92"/>
    </location>
</feature>
<comment type="subcellular location">
    <subcellularLocation>
        <location evidence="1">Nucleus</location>
    </subcellularLocation>
</comment>
<evidence type="ECO:0000256" key="3">
    <source>
        <dbReference type="SAM" id="MobiDB-lite"/>
    </source>
</evidence>
<feature type="region of interest" description="Disordered" evidence="3">
    <location>
        <begin position="1"/>
        <end position="97"/>
    </location>
</feature>
<keyword evidence="6" id="KW-1185">Reference proteome</keyword>
<evidence type="ECO:0000313" key="5">
    <source>
        <dbReference type="EMBL" id="KAK5780951.1"/>
    </source>
</evidence>
<accession>A0AAN7W4E5</accession>
<protein>
    <recommendedName>
        <fullName evidence="4">FAM192A/Fyv6 N-terminal domain-containing protein</fullName>
    </recommendedName>
</protein>
<comment type="caution">
    <text evidence="5">The sequence shown here is derived from an EMBL/GenBank/DDBJ whole genome shotgun (WGS) entry which is preliminary data.</text>
</comment>
<sequence length="216" mass="24930">MSDGTITKESNGSPKNTVNNTNTTTSSTTSPISNNKKNLNVTSSTNSHNTLYRGNRGERKKRSLVFVSEGSADIDTQKRKEEQQQKRYENERLRRKRKSLQEQLRANAIKKQREFKKLVKKKESFNKLSKQELDYFQKIRAEEAKKDNELNNYLHNKINEFEIKKNILTENNQSKTNPGFANKTVVKKSISPMSIGIVKKKQRKIGISIQKIKPKS</sequence>
<feature type="compositionally biased region" description="Low complexity" evidence="3">
    <location>
        <begin position="13"/>
        <end position="38"/>
    </location>
</feature>
<gene>
    <name evidence="5" type="ORF">RI543_001338</name>
</gene>
<dbReference type="InterPro" id="IPR019331">
    <property type="entry name" value="FAM192A/Fyv6_N"/>
</dbReference>
<dbReference type="AlphaFoldDB" id="A0AAN7W4E5"/>
<dbReference type="Proteomes" id="UP001306508">
    <property type="component" value="Unassembled WGS sequence"/>
</dbReference>
<dbReference type="EMBL" id="JAWIZZ010000038">
    <property type="protein sequence ID" value="KAK5780951.1"/>
    <property type="molecule type" value="Genomic_DNA"/>
</dbReference>
<name>A0AAN7W4E5_9SACH</name>
<feature type="domain" description="FAM192A/Fyv6 N-terminal" evidence="4">
    <location>
        <begin position="66"/>
        <end position="161"/>
    </location>
</feature>
<dbReference type="Pfam" id="PF10187">
    <property type="entry name" value="FAM192A_Fyv6_N"/>
    <property type="match status" value="1"/>
</dbReference>